<reference evidence="1 2" key="1">
    <citation type="submission" date="2023-02" db="EMBL/GenBank/DDBJ databases">
        <title>Genome sequence of Sphingobacterium sp. KACC 22765.</title>
        <authorList>
            <person name="Kim S."/>
            <person name="Heo J."/>
            <person name="Kwon S.-W."/>
        </authorList>
    </citation>
    <scope>NUCLEOTIDE SEQUENCE [LARGE SCALE GENOMIC DNA]</scope>
    <source>
        <strain evidence="1 2">KACC 22765</strain>
    </source>
</reference>
<proteinExistence type="predicted"/>
<evidence type="ECO:0008006" key="3">
    <source>
        <dbReference type="Google" id="ProtNLM"/>
    </source>
</evidence>
<keyword evidence="2" id="KW-1185">Reference proteome</keyword>
<dbReference type="EMBL" id="CP117880">
    <property type="protein sequence ID" value="WDF67083.1"/>
    <property type="molecule type" value="Genomic_DNA"/>
</dbReference>
<accession>A0ABY7WBR9</accession>
<name>A0ABY7WBR9_9SPHI</name>
<organism evidence="1 2">
    <name type="scientific">Sphingobacterium oryzagri</name>
    <dbReference type="NCBI Taxonomy" id="3025669"/>
    <lineage>
        <taxon>Bacteria</taxon>
        <taxon>Pseudomonadati</taxon>
        <taxon>Bacteroidota</taxon>
        <taxon>Sphingobacteriia</taxon>
        <taxon>Sphingobacteriales</taxon>
        <taxon>Sphingobacteriaceae</taxon>
        <taxon>Sphingobacterium</taxon>
    </lineage>
</organism>
<evidence type="ECO:0000313" key="1">
    <source>
        <dbReference type="EMBL" id="WDF67083.1"/>
    </source>
</evidence>
<dbReference type="RefSeq" id="WP_274265819.1">
    <property type="nucleotide sequence ID" value="NZ_CP117880.1"/>
</dbReference>
<protein>
    <recommendedName>
        <fullName evidence="3">Fibrobacter succinogenes major paralogous domain-containing protein</fullName>
    </recommendedName>
</protein>
<sequence>MNSKYTRMVFYIFFSLRFLTSTCKVFRFTFCILCSLCLLQHLGCKSSIDEITTTQDGAILNVNIAGIDSQIDRQMASMMLAQDMELNKNSLRKVPPPTNQTLHRLDSIDVFTSALVTNEARGTANSKKKICSVHNKLHGSLMQKATIPLNNGVSYRIIILDQNSKLVANVVATAGDNPQIRVDGHRRYTWYALSVNEISTQVPNINANGVVLKSSLVNKDVLYASGDISTVDGNNNLEIIFRRMTTRYRVKLDVRGLFARQTGNTNLSVITKHNNGSLITMGDLNIYNGTFADIQPHVNATVSNSQMTNVDNTPLGTTKYADFFTLDTDYIKGNNLSVKINRLDILRDDNSVRSYTSPIIVTFTERYTPIIGNTYELTLAMVEQPIRVHGILWARTNLTYDNSKTDSYRFKTTPSGSRHGDRNKDYWNWMSATTTGVSEDTDPCTLVYPTGTWRMPTGAEWQWLGRNFPDSRVHRAFLFWGTQFAYIWKPQQENPNSVYDVNDLFLAFGGYRNEGGTLSGVPLGIASIGSGECHYWSSTSVNNSQAIAFKSSYNTTGLILSWGRVTFSDESKKEGRNIRCVRQSSYN</sequence>
<dbReference type="Proteomes" id="UP001221558">
    <property type="component" value="Chromosome"/>
</dbReference>
<evidence type="ECO:0000313" key="2">
    <source>
        <dbReference type="Proteomes" id="UP001221558"/>
    </source>
</evidence>
<gene>
    <name evidence="1" type="ORF">PQ465_12280</name>
</gene>